<feature type="domain" description="RRM" evidence="3">
    <location>
        <begin position="1"/>
        <end position="79"/>
    </location>
</feature>
<sequence>MDIYVGNLPYETEEDSLRQVFGEHGSVANVKIIVDHETGRSKGFAFITMSDSSEGNTAIEALNGADFGGRPLKVNEARPREDRPRGNFGGGGGGGYNRGGGGGFNRGGGRGGDRRGNDRRGGGGGGYR</sequence>
<dbReference type="InterPro" id="IPR052462">
    <property type="entry name" value="SLIRP/GR-RBP-like"/>
</dbReference>
<dbReference type="InterPro" id="IPR035979">
    <property type="entry name" value="RBD_domain_sf"/>
</dbReference>
<evidence type="ECO:0000256" key="1">
    <source>
        <dbReference type="ARBA" id="ARBA00022884"/>
    </source>
</evidence>
<dbReference type="InterPro" id="IPR012677">
    <property type="entry name" value="Nucleotide-bd_a/b_plait_sf"/>
</dbReference>
<dbReference type="PROSITE" id="PS50102">
    <property type="entry name" value="RRM"/>
    <property type="match status" value="1"/>
</dbReference>
<dbReference type="InterPro" id="IPR048289">
    <property type="entry name" value="RRM2_NsCP33-like"/>
</dbReference>
<keyword evidence="1" id="KW-0694">RNA-binding</keyword>
<dbReference type="SMART" id="SM00360">
    <property type="entry name" value="RRM"/>
    <property type="match status" value="1"/>
</dbReference>
<reference evidence="4 5" key="1">
    <citation type="submission" date="2023-10" db="EMBL/GenBank/DDBJ databases">
        <title>Rubellicoccus peritrichatus gen. nov., sp. nov., isolated from an algae of coral reef tank.</title>
        <authorList>
            <person name="Luo J."/>
        </authorList>
    </citation>
    <scope>NUCLEOTIDE SEQUENCE [LARGE SCALE GENOMIC DNA]</scope>
    <source>
        <strain evidence="4 5">CR14</strain>
    </source>
</reference>
<dbReference type="CDD" id="cd21608">
    <property type="entry name" value="RRM2_NsCP33_like"/>
    <property type="match status" value="1"/>
</dbReference>
<feature type="compositionally biased region" description="Gly residues" evidence="2">
    <location>
        <begin position="87"/>
        <end position="110"/>
    </location>
</feature>
<dbReference type="RefSeq" id="WP_317832963.1">
    <property type="nucleotide sequence ID" value="NZ_CP136920.1"/>
</dbReference>
<keyword evidence="5" id="KW-1185">Reference proteome</keyword>
<dbReference type="KEGG" id="puo:RZN69_19275"/>
<organism evidence="4 5">
    <name type="scientific">Rubellicoccus peritrichatus</name>
    <dbReference type="NCBI Taxonomy" id="3080537"/>
    <lineage>
        <taxon>Bacteria</taxon>
        <taxon>Pseudomonadati</taxon>
        <taxon>Verrucomicrobiota</taxon>
        <taxon>Opitutia</taxon>
        <taxon>Puniceicoccales</taxon>
        <taxon>Cerasicoccaceae</taxon>
        <taxon>Rubellicoccus</taxon>
    </lineage>
</organism>
<evidence type="ECO:0000313" key="5">
    <source>
        <dbReference type="Proteomes" id="UP001304300"/>
    </source>
</evidence>
<dbReference type="Gene3D" id="3.30.70.330">
    <property type="match status" value="1"/>
</dbReference>
<accession>A0AAQ3QVD6</accession>
<proteinExistence type="predicted"/>
<feature type="compositionally biased region" description="Basic and acidic residues" evidence="2">
    <location>
        <begin position="73"/>
        <end position="85"/>
    </location>
</feature>
<dbReference type="InterPro" id="IPR000504">
    <property type="entry name" value="RRM_dom"/>
</dbReference>
<dbReference type="EMBL" id="CP136920">
    <property type="protein sequence ID" value="WOO40770.1"/>
    <property type="molecule type" value="Genomic_DNA"/>
</dbReference>
<dbReference type="PANTHER" id="PTHR48027">
    <property type="entry name" value="HETEROGENEOUS NUCLEAR RIBONUCLEOPROTEIN 87F-RELATED"/>
    <property type="match status" value="1"/>
</dbReference>
<protein>
    <submittedName>
        <fullName evidence="4">RNA-binding protein</fullName>
    </submittedName>
</protein>
<feature type="compositionally biased region" description="Basic and acidic residues" evidence="2">
    <location>
        <begin position="111"/>
        <end position="121"/>
    </location>
</feature>
<gene>
    <name evidence="4" type="ORF">RZN69_19275</name>
</gene>
<evidence type="ECO:0000256" key="2">
    <source>
        <dbReference type="SAM" id="MobiDB-lite"/>
    </source>
</evidence>
<evidence type="ECO:0000313" key="4">
    <source>
        <dbReference type="EMBL" id="WOO40770.1"/>
    </source>
</evidence>
<dbReference type="GO" id="GO:0003723">
    <property type="term" value="F:RNA binding"/>
    <property type="evidence" value="ECO:0007669"/>
    <property type="project" value="UniProtKB-KW"/>
</dbReference>
<dbReference type="Pfam" id="PF00076">
    <property type="entry name" value="RRM_1"/>
    <property type="match status" value="1"/>
</dbReference>
<feature type="region of interest" description="Disordered" evidence="2">
    <location>
        <begin position="63"/>
        <end position="128"/>
    </location>
</feature>
<evidence type="ECO:0000259" key="3">
    <source>
        <dbReference type="PROSITE" id="PS50102"/>
    </source>
</evidence>
<dbReference type="SUPFAM" id="SSF54928">
    <property type="entry name" value="RNA-binding domain, RBD"/>
    <property type="match status" value="1"/>
</dbReference>
<dbReference type="Proteomes" id="UP001304300">
    <property type="component" value="Chromosome"/>
</dbReference>
<name>A0AAQ3QVD6_9BACT</name>
<dbReference type="AlphaFoldDB" id="A0AAQ3QVD6"/>